<protein>
    <recommendedName>
        <fullName evidence="1">PKD-like domain-containing protein</fullName>
    </recommendedName>
</protein>
<feature type="non-terminal residue" evidence="2">
    <location>
        <position position="385"/>
    </location>
</feature>
<accession>X1FPV0</accession>
<feature type="domain" description="PKD-like" evidence="1">
    <location>
        <begin position="298"/>
        <end position="384"/>
    </location>
</feature>
<organism evidence="2">
    <name type="scientific">marine sediment metagenome</name>
    <dbReference type="NCBI Taxonomy" id="412755"/>
    <lineage>
        <taxon>unclassified sequences</taxon>
        <taxon>metagenomes</taxon>
        <taxon>ecological metagenomes</taxon>
    </lineage>
</organism>
<reference evidence="2" key="1">
    <citation type="journal article" date="2014" name="Front. Microbiol.">
        <title>High frequency of phylogenetically diverse reductive dehalogenase-homologous genes in deep subseafloor sedimentary metagenomes.</title>
        <authorList>
            <person name="Kawai M."/>
            <person name="Futagami T."/>
            <person name="Toyoda A."/>
            <person name="Takaki Y."/>
            <person name="Nishi S."/>
            <person name="Hori S."/>
            <person name="Arai W."/>
            <person name="Tsubouchi T."/>
            <person name="Morono Y."/>
            <person name="Uchiyama I."/>
            <person name="Ito T."/>
            <person name="Fujiyama A."/>
            <person name="Inagaki F."/>
            <person name="Takami H."/>
        </authorList>
    </citation>
    <scope>NUCLEOTIDE SEQUENCE</scope>
    <source>
        <strain evidence="2">Expedition CK06-06</strain>
    </source>
</reference>
<comment type="caution">
    <text evidence="2">The sequence shown here is derived from an EMBL/GenBank/DDBJ whole genome shotgun (WGS) entry which is preliminary data.</text>
</comment>
<dbReference type="InterPro" id="IPR045828">
    <property type="entry name" value="PKD_Bacteroidetes"/>
</dbReference>
<dbReference type="Pfam" id="PF19406">
    <property type="entry name" value="PKD_5"/>
    <property type="match status" value="2"/>
</dbReference>
<evidence type="ECO:0000313" key="2">
    <source>
        <dbReference type="EMBL" id="GAH34530.1"/>
    </source>
</evidence>
<proteinExistence type="predicted"/>
<name>X1FPV0_9ZZZZ</name>
<dbReference type="EMBL" id="BARU01007939">
    <property type="protein sequence ID" value="GAH34530.1"/>
    <property type="molecule type" value="Genomic_DNA"/>
</dbReference>
<dbReference type="AlphaFoldDB" id="X1FPV0"/>
<sequence>TIIVNPTAQVNDPTDQVVCNGDNTSVTFTTNRTGGTTTYTWTNDTPAIGLLAGGTGNIGAFAAVNAGTSPVTATITVTPNFNNGGVDCSGPSEDFTIIVNPTAHVNDPTDQVVCNGDNTAAVTFTTNRTEGTTTYTWTNDTPAIGLLAGGTGNIGAFAAVNTGTSPVVATIIVTPTFTNEAVGCAGPTKTFTITVNPTPTLSSTLTHADVCSNTLFSYNPTSATVGTTFNWSRAVVDGITPAGPTSGVNNPNETLINITSAPIAVTYQYTLAANDCNNVQDVIVNINPEPVGADDTDNTCSNLALNYDLQANIDGVNGVSSDFSWVAEDNTNVTGESTTAQTGDFITDNITNQSGLDQDVVYTVTPTGTNDCTGDPFTVTITIQT</sequence>
<evidence type="ECO:0000259" key="1">
    <source>
        <dbReference type="Pfam" id="PF19406"/>
    </source>
</evidence>
<feature type="non-terminal residue" evidence="2">
    <location>
        <position position="1"/>
    </location>
</feature>
<feature type="domain" description="PKD-like" evidence="1">
    <location>
        <begin position="209"/>
        <end position="290"/>
    </location>
</feature>
<gene>
    <name evidence="2" type="ORF">S03H2_15601</name>
</gene>